<reference evidence="5 6" key="1">
    <citation type="submission" date="2018-12" db="EMBL/GenBank/DDBJ databases">
        <title>Complete genome of Litorilituus sediminis.</title>
        <authorList>
            <person name="Liu A."/>
            <person name="Rong J."/>
        </authorList>
    </citation>
    <scope>NUCLEOTIDE SEQUENCE [LARGE SCALE GENOMIC DNA]</scope>
    <source>
        <strain evidence="5 6">JCM 17549</strain>
    </source>
</reference>
<evidence type="ECO:0000313" key="5">
    <source>
        <dbReference type="EMBL" id="QBG36798.1"/>
    </source>
</evidence>
<evidence type="ECO:0000256" key="4">
    <source>
        <dbReference type="SAM" id="Phobius"/>
    </source>
</evidence>
<dbReference type="KEGG" id="lsd:EMK97_14240"/>
<dbReference type="GO" id="GO:0007155">
    <property type="term" value="P:cell adhesion"/>
    <property type="evidence" value="ECO:0007669"/>
    <property type="project" value="InterPro"/>
</dbReference>
<protein>
    <submittedName>
        <fullName evidence="5">Prepilin-type N-terminal cleavage/methylation domain-containing protein</fullName>
    </submittedName>
</protein>
<accession>A0A4P6P6Y3</accession>
<dbReference type="Gene3D" id="3.30.700.10">
    <property type="entry name" value="Glycoprotein, Type 4 Pilin"/>
    <property type="match status" value="1"/>
</dbReference>
<feature type="transmembrane region" description="Helical" evidence="4">
    <location>
        <begin position="12"/>
        <end position="32"/>
    </location>
</feature>
<dbReference type="OrthoDB" id="5918848at2"/>
<proteinExistence type="inferred from homology"/>
<evidence type="ECO:0000256" key="2">
    <source>
        <dbReference type="ARBA" id="ARBA00022481"/>
    </source>
</evidence>
<keyword evidence="2" id="KW-0488">Methylation</keyword>
<keyword evidence="4" id="KW-1133">Transmembrane helix</keyword>
<keyword evidence="4" id="KW-0472">Membrane</keyword>
<dbReference type="PANTHER" id="PTHR30093">
    <property type="entry name" value="GENERAL SECRETION PATHWAY PROTEIN G"/>
    <property type="match status" value="1"/>
</dbReference>
<gene>
    <name evidence="5" type="ORF">EMK97_14240</name>
</gene>
<keyword evidence="6" id="KW-1185">Reference proteome</keyword>
<dbReference type="Pfam" id="PF07963">
    <property type="entry name" value="N_methyl"/>
    <property type="match status" value="1"/>
</dbReference>
<dbReference type="Pfam" id="PF00114">
    <property type="entry name" value="Pilin"/>
    <property type="match status" value="1"/>
</dbReference>
<dbReference type="EMBL" id="CP034759">
    <property type="protein sequence ID" value="QBG36798.1"/>
    <property type="molecule type" value="Genomic_DNA"/>
</dbReference>
<sequence length="155" mass="16465">MKKSAQKGFTLIELMIVVAIIGILASVALPAYQDYTVRAQVTEGAVAAAALRTGVVEMFGTDGLAGIGRYKTEIANDQTNIKTNRINGATIGDEGQVTIDLSLIKGVDTGKEMLQFVPTINGNPLSDTNITGSVEWDCKGTGTTIEKRFLPAECR</sequence>
<dbReference type="NCBIfam" id="TIGR02532">
    <property type="entry name" value="IV_pilin_GFxxxE"/>
    <property type="match status" value="1"/>
</dbReference>
<dbReference type="InterPro" id="IPR045584">
    <property type="entry name" value="Pilin-like"/>
</dbReference>
<name>A0A4P6P6Y3_9GAMM</name>
<evidence type="ECO:0000313" key="6">
    <source>
        <dbReference type="Proteomes" id="UP000290244"/>
    </source>
</evidence>
<evidence type="ECO:0000256" key="3">
    <source>
        <dbReference type="RuleBase" id="RU000389"/>
    </source>
</evidence>
<keyword evidence="3" id="KW-0281">Fimbrium</keyword>
<dbReference type="SUPFAM" id="SSF54523">
    <property type="entry name" value="Pili subunits"/>
    <property type="match status" value="1"/>
</dbReference>
<dbReference type="GO" id="GO:0009289">
    <property type="term" value="C:pilus"/>
    <property type="evidence" value="ECO:0007669"/>
    <property type="project" value="InterPro"/>
</dbReference>
<dbReference type="PANTHER" id="PTHR30093:SF34">
    <property type="entry name" value="PREPILIN PEPTIDASE-DEPENDENT PROTEIN D"/>
    <property type="match status" value="1"/>
</dbReference>
<dbReference type="PROSITE" id="PS00409">
    <property type="entry name" value="PROKAR_NTER_METHYL"/>
    <property type="match status" value="1"/>
</dbReference>
<dbReference type="AlphaFoldDB" id="A0A4P6P6Y3"/>
<dbReference type="InterPro" id="IPR012902">
    <property type="entry name" value="N_methyl_site"/>
</dbReference>
<comment type="similarity">
    <text evidence="1 3">Belongs to the N-Me-Phe pilin family.</text>
</comment>
<keyword evidence="4" id="KW-0812">Transmembrane</keyword>
<dbReference type="InterPro" id="IPR001082">
    <property type="entry name" value="Pilin"/>
</dbReference>
<organism evidence="5 6">
    <name type="scientific">Litorilituus sediminis</name>
    <dbReference type="NCBI Taxonomy" id="718192"/>
    <lineage>
        <taxon>Bacteria</taxon>
        <taxon>Pseudomonadati</taxon>
        <taxon>Pseudomonadota</taxon>
        <taxon>Gammaproteobacteria</taxon>
        <taxon>Alteromonadales</taxon>
        <taxon>Colwelliaceae</taxon>
        <taxon>Litorilituus</taxon>
    </lineage>
</organism>
<evidence type="ECO:0000256" key="1">
    <source>
        <dbReference type="ARBA" id="ARBA00005233"/>
    </source>
</evidence>
<dbReference type="Proteomes" id="UP000290244">
    <property type="component" value="Chromosome"/>
</dbReference>